<evidence type="ECO:0000256" key="1">
    <source>
        <dbReference type="ARBA" id="ARBA00004606"/>
    </source>
</evidence>
<dbReference type="InterPro" id="IPR051292">
    <property type="entry name" value="Xyl/GlcA_transferase"/>
</dbReference>
<keyword evidence="4" id="KW-1133">Transmembrane helix</keyword>
<dbReference type="GO" id="GO:0042285">
    <property type="term" value="F:xylosyltransferase activity"/>
    <property type="evidence" value="ECO:0007669"/>
    <property type="project" value="TreeGrafter"/>
</dbReference>
<sequence length="487" mass="53067">MAHQTQRPVARSPAWHVSLGIGLCAGLSIALACVALSQGNVGTGIGSSTRRRCLRSVQEPAAGRADAMEDPAALLQKCFNCDYDPAPSTFQGYLQARPASLFLAEVWWSRRVSGLPVTIFTMASMDRMKMLEAQCRSYRGPVVAAVYLALPVSANDSSPVGTDNPVHERALRDARARLKGLFDNMEASNEACELRLLLFTERTADRQIAAMMPTNALRNAAGLAAQTDLAAMLDADISVSASFSDVVADPDWVRGVHAHAHSSPPSLCILPAWEAHPNLTRNKALDATEKVLAARPDELYLQHLIGASAVGGRAYAVLYLLGARSTPYPTILHSQTTLGARQLIPAFPAAAATIPPLAPSKQDPGYDERFRGWCFDKIQHVESLARNWKYNMVVLPDAWVVHRWHPRAAIAALSKGAARSANATGEVDALLESFKQRDGSTVTAYTKYRSYVGKTIRHARKSMGKGNYQPQLNPQLKHCRAVLPWWQ</sequence>
<evidence type="ECO:0008006" key="9">
    <source>
        <dbReference type="Google" id="ProtNLM"/>
    </source>
</evidence>
<dbReference type="GO" id="GO:0035269">
    <property type="term" value="P:protein O-linked glycosylation via mannose"/>
    <property type="evidence" value="ECO:0007669"/>
    <property type="project" value="TreeGrafter"/>
</dbReference>
<keyword evidence="5" id="KW-0472">Membrane</keyword>
<dbReference type="PANTHER" id="PTHR12270">
    <property type="entry name" value="GLYCOSYLTRANSFERASE-RELATED"/>
    <property type="match status" value="1"/>
</dbReference>
<keyword evidence="8" id="KW-1185">Reference proteome</keyword>
<keyword evidence="3" id="KW-0735">Signal-anchor</keyword>
<proteinExistence type="predicted"/>
<dbReference type="AlphaFoldDB" id="A0A2J8AI92"/>
<comment type="caution">
    <text evidence="7">The sequence shown here is derived from an EMBL/GenBank/DDBJ whole genome shotgun (WGS) entry which is preliminary data.</text>
</comment>
<dbReference type="GO" id="GO:0016020">
    <property type="term" value="C:membrane"/>
    <property type="evidence" value="ECO:0007669"/>
    <property type="project" value="UniProtKB-SubCell"/>
</dbReference>
<evidence type="ECO:0000256" key="6">
    <source>
        <dbReference type="ARBA" id="ARBA00023180"/>
    </source>
</evidence>
<evidence type="ECO:0000313" key="7">
    <source>
        <dbReference type="EMBL" id="PNH12234.1"/>
    </source>
</evidence>
<dbReference type="PANTHER" id="PTHR12270:SF52">
    <property type="entry name" value="GLYCOSYLTRANSFERASE-LIKE PROTEIN GNT13-RELATED"/>
    <property type="match status" value="1"/>
</dbReference>
<comment type="subcellular location">
    <subcellularLocation>
        <location evidence="1">Membrane</location>
        <topology evidence="1">Single-pass type II membrane protein</topology>
    </subcellularLocation>
</comment>
<dbReference type="Proteomes" id="UP000236333">
    <property type="component" value="Unassembled WGS sequence"/>
</dbReference>
<evidence type="ECO:0000256" key="3">
    <source>
        <dbReference type="ARBA" id="ARBA00022968"/>
    </source>
</evidence>
<protein>
    <recommendedName>
        <fullName evidence="9">Glycosyltransferase-like protein LARGE2</fullName>
    </recommendedName>
</protein>
<dbReference type="OrthoDB" id="528698at2759"/>
<evidence type="ECO:0000313" key="8">
    <source>
        <dbReference type="Proteomes" id="UP000236333"/>
    </source>
</evidence>
<reference evidence="7 8" key="1">
    <citation type="journal article" date="2017" name="Mol. Biol. Evol.">
        <title>The 4-celled Tetrabaena socialis nuclear genome reveals the essential components for genetic control of cell number at the origin of multicellularity in the volvocine lineage.</title>
        <authorList>
            <person name="Featherston J."/>
            <person name="Arakaki Y."/>
            <person name="Hanschen E.R."/>
            <person name="Ferris P.J."/>
            <person name="Michod R.E."/>
            <person name="Olson B.J.S.C."/>
            <person name="Nozaki H."/>
            <person name="Durand P.M."/>
        </authorList>
    </citation>
    <scope>NUCLEOTIDE SEQUENCE [LARGE SCALE GENOMIC DNA]</scope>
    <source>
        <strain evidence="7 8">NIES-571</strain>
    </source>
</reference>
<gene>
    <name evidence="7" type="ORF">TSOC_000853</name>
</gene>
<evidence type="ECO:0000256" key="2">
    <source>
        <dbReference type="ARBA" id="ARBA00022692"/>
    </source>
</evidence>
<name>A0A2J8AI92_9CHLO</name>
<evidence type="ECO:0000256" key="4">
    <source>
        <dbReference type="ARBA" id="ARBA00022989"/>
    </source>
</evidence>
<dbReference type="PROSITE" id="PS51257">
    <property type="entry name" value="PROKAR_LIPOPROTEIN"/>
    <property type="match status" value="1"/>
</dbReference>
<organism evidence="7 8">
    <name type="scientific">Tetrabaena socialis</name>
    <dbReference type="NCBI Taxonomy" id="47790"/>
    <lineage>
        <taxon>Eukaryota</taxon>
        <taxon>Viridiplantae</taxon>
        <taxon>Chlorophyta</taxon>
        <taxon>core chlorophytes</taxon>
        <taxon>Chlorophyceae</taxon>
        <taxon>CS clade</taxon>
        <taxon>Chlamydomonadales</taxon>
        <taxon>Tetrabaenaceae</taxon>
        <taxon>Tetrabaena</taxon>
    </lineage>
</organism>
<dbReference type="EMBL" id="PGGS01000012">
    <property type="protein sequence ID" value="PNH12234.1"/>
    <property type="molecule type" value="Genomic_DNA"/>
</dbReference>
<keyword evidence="6" id="KW-0325">Glycoprotein</keyword>
<keyword evidence="2" id="KW-0812">Transmembrane</keyword>
<accession>A0A2J8AI92</accession>
<evidence type="ECO:0000256" key="5">
    <source>
        <dbReference type="ARBA" id="ARBA00023136"/>
    </source>
</evidence>
<dbReference type="GO" id="GO:0015020">
    <property type="term" value="F:glucuronosyltransferase activity"/>
    <property type="evidence" value="ECO:0007669"/>
    <property type="project" value="TreeGrafter"/>
</dbReference>